<dbReference type="PROSITE" id="PS50082">
    <property type="entry name" value="WD_REPEATS_2"/>
    <property type="match status" value="2"/>
</dbReference>
<evidence type="ECO:0000256" key="2">
    <source>
        <dbReference type="ARBA" id="ARBA00022574"/>
    </source>
</evidence>
<evidence type="ECO:0000256" key="4">
    <source>
        <dbReference type="ARBA" id="ARBA00023242"/>
    </source>
</evidence>
<feature type="repeat" description="WD" evidence="5">
    <location>
        <begin position="65"/>
        <end position="106"/>
    </location>
</feature>
<dbReference type="InterPro" id="IPR036322">
    <property type="entry name" value="WD40_repeat_dom_sf"/>
</dbReference>
<comment type="subcellular location">
    <subcellularLocation>
        <location evidence="1">Nucleus</location>
    </subcellularLocation>
</comment>
<keyword evidence="3" id="KW-0677">Repeat</keyword>
<evidence type="ECO:0000256" key="3">
    <source>
        <dbReference type="ARBA" id="ARBA00022737"/>
    </source>
</evidence>
<keyword evidence="8" id="KW-1185">Reference proteome</keyword>
<dbReference type="Proteomes" id="UP000007797">
    <property type="component" value="Unassembled WGS sequence"/>
</dbReference>
<dbReference type="KEGG" id="dfa:DFA_00104"/>
<keyword evidence="2 5" id="KW-0853">WD repeat</keyword>
<dbReference type="Pfam" id="PF00400">
    <property type="entry name" value="WD40"/>
    <property type="match status" value="2"/>
</dbReference>
<feature type="compositionally biased region" description="Low complexity" evidence="6">
    <location>
        <begin position="410"/>
        <end position="422"/>
    </location>
</feature>
<evidence type="ECO:0000313" key="7">
    <source>
        <dbReference type="EMBL" id="EGG19526.1"/>
    </source>
</evidence>
<dbReference type="SMART" id="SM00320">
    <property type="entry name" value="WD40"/>
    <property type="match status" value="4"/>
</dbReference>
<dbReference type="OMA" id="DYEDDIM"/>
<dbReference type="InterPro" id="IPR037850">
    <property type="entry name" value="RBBP5/Swd1"/>
</dbReference>
<dbReference type="PANTHER" id="PTHR44040">
    <property type="entry name" value="RETINOBLASTOMA-BINDING PROTEIN 5"/>
    <property type="match status" value="1"/>
</dbReference>
<name>F4PXL6_CACFS</name>
<evidence type="ECO:0000256" key="5">
    <source>
        <dbReference type="PROSITE-ProRule" id="PRU00221"/>
    </source>
</evidence>
<dbReference type="PROSITE" id="PS00678">
    <property type="entry name" value="WD_REPEATS_1"/>
    <property type="match status" value="1"/>
</dbReference>
<dbReference type="PROSITE" id="PS50294">
    <property type="entry name" value="WD_REPEATS_REGION"/>
    <property type="match status" value="1"/>
</dbReference>
<dbReference type="OrthoDB" id="196858at2759"/>
<evidence type="ECO:0000256" key="6">
    <source>
        <dbReference type="SAM" id="MobiDB-lite"/>
    </source>
</evidence>
<dbReference type="SUPFAM" id="SSF50978">
    <property type="entry name" value="WD40 repeat-like"/>
    <property type="match status" value="1"/>
</dbReference>
<dbReference type="EMBL" id="GL883014">
    <property type="protein sequence ID" value="EGG19526.1"/>
    <property type="molecule type" value="Genomic_DNA"/>
</dbReference>
<feature type="compositionally biased region" description="Low complexity" evidence="6">
    <location>
        <begin position="157"/>
        <end position="194"/>
    </location>
</feature>
<sequence>MNLSFQDPFRIGDIPEGVEDYLMDSLGSKANCLKFNRRGTLLAVGNQSGTISIWDFITKSIVRLFASHKQSINSLSWTRDGQRLLSGSSDGSIILWDINNSSIIYKLDFDSSISCAQLHPRNGDICLVSLQSSPPLLIHLPTNNMTPINVMGDLELNSTSPPLQQQSNNNNNTSSSNTSTSTTSTTNQTDQQTSTNEIIASYSWKGDHIVVGDSKGNLLFYNSTTQHKKNYQQDSTRSSTKLPLERVVKVSSGSAAIKEIEFSRDGKYMLVNATDKVIRLYSLEAFAVVREYHDSVNRAQWKKCCFSNNSEYLVAGMQHKSMHSIFCWSVSGGLVKDLEGPKEGFQFICWHPLRPMLLTISLTGIIYIWSTIYTDTWSAFAPDFTELEENEEYRELEDEFDAKDSDDESTATTTTDQTTTGNGIIGGKGGGGSRSARQRQQIIEQDDVDIETIAPIPEFSSDEEEEINSYCVHNTLKVVYGLTRGRVSMICFENN</sequence>
<dbReference type="Gene3D" id="2.130.10.10">
    <property type="entry name" value="YVTN repeat-like/Quinoprotein amine dehydrogenase"/>
    <property type="match status" value="2"/>
</dbReference>
<feature type="repeat" description="WD" evidence="5">
    <location>
        <begin position="23"/>
        <end position="64"/>
    </location>
</feature>
<evidence type="ECO:0000256" key="1">
    <source>
        <dbReference type="ARBA" id="ARBA00004123"/>
    </source>
</evidence>
<feature type="compositionally biased region" description="Gly residues" evidence="6">
    <location>
        <begin position="423"/>
        <end position="433"/>
    </location>
</feature>
<dbReference type="InterPro" id="IPR019775">
    <property type="entry name" value="WD40_repeat_CS"/>
</dbReference>
<dbReference type="STRING" id="1054147.F4PXL6"/>
<gene>
    <name evidence="7" type="primary">rbbE</name>
    <name evidence="7" type="ORF">DFA_00104</name>
</gene>
<feature type="region of interest" description="Disordered" evidence="6">
    <location>
        <begin position="391"/>
        <end position="439"/>
    </location>
</feature>
<feature type="region of interest" description="Disordered" evidence="6">
    <location>
        <begin position="151"/>
        <end position="194"/>
    </location>
</feature>
<evidence type="ECO:0000313" key="8">
    <source>
        <dbReference type="Proteomes" id="UP000007797"/>
    </source>
</evidence>
<dbReference type="RefSeq" id="XP_004357820.1">
    <property type="nucleotide sequence ID" value="XM_004357763.1"/>
</dbReference>
<dbReference type="InterPro" id="IPR001680">
    <property type="entry name" value="WD40_rpt"/>
</dbReference>
<dbReference type="GeneID" id="14871621"/>
<dbReference type="InterPro" id="IPR015943">
    <property type="entry name" value="WD40/YVTN_repeat-like_dom_sf"/>
</dbReference>
<feature type="compositionally biased region" description="Acidic residues" evidence="6">
    <location>
        <begin position="391"/>
        <end position="409"/>
    </location>
</feature>
<dbReference type="PANTHER" id="PTHR44040:SF1">
    <property type="entry name" value="RETINOBLASTOMA-BINDING PROTEIN 5"/>
    <property type="match status" value="1"/>
</dbReference>
<proteinExistence type="predicted"/>
<protein>
    <submittedName>
        <fullName evidence="7">WD-40 repeat-containing protein</fullName>
    </submittedName>
</protein>
<accession>F4PXL6</accession>
<organism evidence="7 8">
    <name type="scientific">Cavenderia fasciculata</name>
    <name type="common">Slime mold</name>
    <name type="synonym">Dictyostelium fasciculatum</name>
    <dbReference type="NCBI Taxonomy" id="261658"/>
    <lineage>
        <taxon>Eukaryota</taxon>
        <taxon>Amoebozoa</taxon>
        <taxon>Evosea</taxon>
        <taxon>Eumycetozoa</taxon>
        <taxon>Dictyostelia</taxon>
        <taxon>Acytosteliales</taxon>
        <taxon>Cavenderiaceae</taxon>
        <taxon>Cavenderia</taxon>
    </lineage>
</organism>
<keyword evidence="4" id="KW-0539">Nucleus</keyword>
<reference evidence="8" key="1">
    <citation type="journal article" date="2011" name="Genome Res.">
        <title>Phylogeny-wide analysis of social amoeba genomes highlights ancient origins for complex intercellular communication.</title>
        <authorList>
            <person name="Heidel A.J."/>
            <person name="Lawal H.M."/>
            <person name="Felder M."/>
            <person name="Schilde C."/>
            <person name="Helps N.R."/>
            <person name="Tunggal B."/>
            <person name="Rivero F."/>
            <person name="John U."/>
            <person name="Schleicher M."/>
            <person name="Eichinger L."/>
            <person name="Platzer M."/>
            <person name="Noegel A.A."/>
            <person name="Schaap P."/>
            <person name="Gloeckner G."/>
        </authorList>
    </citation>
    <scope>NUCLEOTIDE SEQUENCE [LARGE SCALE GENOMIC DNA]</scope>
    <source>
        <strain evidence="8">SH3</strain>
    </source>
</reference>
<dbReference type="GO" id="GO:0048188">
    <property type="term" value="C:Set1C/COMPASS complex"/>
    <property type="evidence" value="ECO:0007669"/>
    <property type="project" value="InterPro"/>
</dbReference>
<dbReference type="AlphaFoldDB" id="F4PXL6"/>